<keyword evidence="1 2" id="KW-0378">Hydrolase</keyword>
<dbReference type="PROSITE" id="PS51462">
    <property type="entry name" value="NUDIX"/>
    <property type="match status" value="1"/>
</dbReference>
<dbReference type="EMBL" id="PRDG01000001">
    <property type="protein sequence ID" value="MBP2622710.1"/>
    <property type="molecule type" value="Genomic_DNA"/>
</dbReference>
<reference evidence="4 5" key="1">
    <citation type="submission" date="2018-02" db="EMBL/GenBank/DDBJ databases">
        <title>Draft genome sequence of Streptococcus oricebi CCUG 70868T type strain.</title>
        <authorList>
            <person name="Mendez V."/>
            <person name="Salva-Serra F."/>
            <person name="Jaen-Luchoro D."/>
            <person name="Gonzales-Siles L."/>
            <person name="Karlsson R."/>
            <person name="Engstrom-Jakobsson H."/>
            <person name="Busquets A."/>
            <person name="Gomila M."/>
            <person name="Pineiro-Iglesias B."/>
            <person name="Bennasar-Figueras A."/>
            <person name="Seeger M."/>
            <person name="Moore E."/>
        </authorList>
    </citation>
    <scope>NUCLEOTIDE SEQUENCE [LARGE SCALE GENOMIC DNA]</scope>
    <source>
        <strain evidence="4 5">CCUG 70868</strain>
    </source>
</reference>
<evidence type="ECO:0000256" key="1">
    <source>
        <dbReference type="ARBA" id="ARBA00022801"/>
    </source>
</evidence>
<dbReference type="PANTHER" id="PTHR21340">
    <property type="entry name" value="DIADENOSINE 5,5-P1,P4-TETRAPHOSPHATE PYROPHOSPHOHYDROLASE MUTT"/>
    <property type="match status" value="1"/>
</dbReference>
<evidence type="ECO:0000256" key="2">
    <source>
        <dbReference type="RuleBase" id="RU003476"/>
    </source>
</evidence>
<protein>
    <submittedName>
        <fullName evidence="4">NUDIX hydrolase</fullName>
    </submittedName>
</protein>
<evidence type="ECO:0000313" key="5">
    <source>
        <dbReference type="Proteomes" id="UP001519296"/>
    </source>
</evidence>
<evidence type="ECO:0000313" key="4">
    <source>
        <dbReference type="EMBL" id="MBP2622710.1"/>
    </source>
</evidence>
<dbReference type="InterPro" id="IPR020084">
    <property type="entry name" value="NUDIX_hydrolase_CS"/>
</dbReference>
<dbReference type="InterPro" id="IPR051325">
    <property type="entry name" value="Nudix_hydrolase_domain"/>
</dbReference>
<feature type="domain" description="Nudix hydrolase" evidence="3">
    <location>
        <begin position="16"/>
        <end position="146"/>
    </location>
</feature>
<dbReference type="Pfam" id="PF00293">
    <property type="entry name" value="NUDIX"/>
    <property type="match status" value="1"/>
</dbReference>
<dbReference type="GO" id="GO:0016787">
    <property type="term" value="F:hydrolase activity"/>
    <property type="evidence" value="ECO:0007669"/>
    <property type="project" value="UniProtKB-KW"/>
</dbReference>
<dbReference type="Proteomes" id="UP001519296">
    <property type="component" value="Unassembled WGS sequence"/>
</dbReference>
<dbReference type="RefSeq" id="WP_209626834.1">
    <property type="nucleotide sequence ID" value="NZ_PRDG01000001.1"/>
</dbReference>
<accession>A0ABS5B1K6</accession>
<dbReference type="Gene3D" id="3.90.79.10">
    <property type="entry name" value="Nucleoside Triphosphate Pyrophosphohydrolase"/>
    <property type="match status" value="1"/>
</dbReference>
<dbReference type="CDD" id="cd04684">
    <property type="entry name" value="NUDIX_Hydrolase"/>
    <property type="match status" value="1"/>
</dbReference>
<sequence>MSHPTFGQKVPGADYKSRYGVYAVIPDPQHEKIILVQAPNGAWFLPGGEIEAGENHLEALRRELIEELGFTAQIGHYYGQADEYFYSRHRDSYFYNPAYIYEVLSFEKSQEPLEDFNQLAWFPIDQAIDQLKRDSHKWGIQMWKKQHSLPEELHK</sequence>
<dbReference type="PROSITE" id="PS00893">
    <property type="entry name" value="NUDIX_BOX"/>
    <property type="match status" value="1"/>
</dbReference>
<dbReference type="PRINTS" id="PR00502">
    <property type="entry name" value="NUDIXFAMILY"/>
</dbReference>
<evidence type="ECO:0000259" key="3">
    <source>
        <dbReference type="PROSITE" id="PS51462"/>
    </source>
</evidence>
<name>A0ABS5B1K6_9STRE</name>
<keyword evidence="5" id="KW-1185">Reference proteome</keyword>
<dbReference type="InterPro" id="IPR020476">
    <property type="entry name" value="Nudix_hydrolase"/>
</dbReference>
<comment type="caution">
    <text evidence="4">The sequence shown here is derived from an EMBL/GenBank/DDBJ whole genome shotgun (WGS) entry which is preliminary data.</text>
</comment>
<dbReference type="SUPFAM" id="SSF55811">
    <property type="entry name" value="Nudix"/>
    <property type="match status" value="1"/>
</dbReference>
<organism evidence="4 5">
    <name type="scientific">Streptococcus oricebi</name>
    <dbReference type="NCBI Taxonomy" id="1547447"/>
    <lineage>
        <taxon>Bacteria</taxon>
        <taxon>Bacillati</taxon>
        <taxon>Bacillota</taxon>
        <taxon>Bacilli</taxon>
        <taxon>Lactobacillales</taxon>
        <taxon>Streptococcaceae</taxon>
        <taxon>Streptococcus</taxon>
    </lineage>
</organism>
<dbReference type="PANTHER" id="PTHR21340:SF0">
    <property type="entry name" value="BIS(5'-NUCLEOSYL)-TETRAPHOSPHATASE [ASYMMETRICAL]"/>
    <property type="match status" value="1"/>
</dbReference>
<gene>
    <name evidence="4" type="ORF">C4K46_02015</name>
</gene>
<dbReference type="InterPro" id="IPR000086">
    <property type="entry name" value="NUDIX_hydrolase_dom"/>
</dbReference>
<comment type="similarity">
    <text evidence="2">Belongs to the Nudix hydrolase family.</text>
</comment>
<proteinExistence type="inferred from homology"/>
<dbReference type="InterPro" id="IPR015797">
    <property type="entry name" value="NUDIX_hydrolase-like_dom_sf"/>
</dbReference>